<keyword evidence="4" id="KW-0067">ATP-binding</keyword>
<keyword evidence="3 7" id="KW-0347">Helicase</keyword>
<organism evidence="7 8">
    <name type="scientific">Giardia intestinalis</name>
    <name type="common">Giardia lamblia</name>
    <dbReference type="NCBI Taxonomy" id="5741"/>
    <lineage>
        <taxon>Eukaryota</taxon>
        <taxon>Metamonada</taxon>
        <taxon>Diplomonadida</taxon>
        <taxon>Hexamitidae</taxon>
        <taxon>Giardiinae</taxon>
        <taxon>Giardia</taxon>
    </lineage>
</organism>
<keyword evidence="2" id="KW-0378">Hydrolase</keyword>
<dbReference type="InterPro" id="IPR011545">
    <property type="entry name" value="DEAD/DEAH_box_helicase_dom"/>
</dbReference>
<dbReference type="SMART" id="SM00490">
    <property type="entry name" value="HELICc"/>
    <property type="match status" value="1"/>
</dbReference>
<dbReference type="GO" id="GO:0005524">
    <property type="term" value="F:ATP binding"/>
    <property type="evidence" value="ECO:0007669"/>
    <property type="project" value="UniProtKB-KW"/>
</dbReference>
<evidence type="ECO:0000313" key="7">
    <source>
        <dbReference type="EMBL" id="ESU43531.1"/>
    </source>
</evidence>
<dbReference type="InterPro" id="IPR001650">
    <property type="entry name" value="Helicase_C-like"/>
</dbReference>
<dbReference type="CDD" id="cd18791">
    <property type="entry name" value="SF2_C_RHA"/>
    <property type="match status" value="1"/>
</dbReference>
<evidence type="ECO:0000313" key="8">
    <source>
        <dbReference type="Proteomes" id="UP000018040"/>
    </source>
</evidence>
<dbReference type="PROSITE" id="PS51192">
    <property type="entry name" value="HELICASE_ATP_BIND_1"/>
    <property type="match status" value="1"/>
</dbReference>
<dbReference type="CDD" id="cd17917">
    <property type="entry name" value="DEXHc_RHA-like"/>
    <property type="match status" value="1"/>
</dbReference>
<dbReference type="Pfam" id="PF07717">
    <property type="entry name" value="OB_NTP_bind"/>
    <property type="match status" value="1"/>
</dbReference>
<dbReference type="OrthoDB" id="10253254at2759"/>
<reference evidence="7 8" key="2">
    <citation type="journal article" date="2013" name="Genome Biol. Evol.">
        <title>Genome sequencing of Giardia lamblia genotypes A2 and B isolates (DH and GS) and comparative analysis with the genomes of genotypes A1 and E (WB and Pig).</title>
        <authorList>
            <person name="Adam R.D."/>
            <person name="Dahlstrom E.W."/>
            <person name="Martens C.A."/>
            <person name="Bruno D.P."/>
            <person name="Barbian K.D."/>
            <person name="Ricklefs S.M."/>
            <person name="Hernandez M.M."/>
            <person name="Narla N.P."/>
            <person name="Patel R.B."/>
            <person name="Porcella S.F."/>
            <person name="Nash T.E."/>
        </authorList>
    </citation>
    <scope>NUCLEOTIDE SEQUENCE [LARGE SCALE GENOMIC DNA]</scope>
    <source>
        <strain evidence="7 8">GS</strain>
    </source>
</reference>
<dbReference type="GO" id="GO:0016787">
    <property type="term" value="F:hydrolase activity"/>
    <property type="evidence" value="ECO:0007669"/>
    <property type="project" value="UniProtKB-KW"/>
</dbReference>
<dbReference type="InterPro" id="IPR007502">
    <property type="entry name" value="Helicase-assoc_dom"/>
</dbReference>
<dbReference type="VEuPathDB" id="GiardiaDB:GL50581_4549"/>
<dbReference type="AlphaFoldDB" id="V6TXQ0"/>
<evidence type="ECO:0000256" key="4">
    <source>
        <dbReference type="ARBA" id="ARBA00022840"/>
    </source>
</evidence>
<dbReference type="InterPro" id="IPR027417">
    <property type="entry name" value="P-loop_NTPase"/>
</dbReference>
<evidence type="ECO:0000259" key="6">
    <source>
        <dbReference type="PROSITE" id="PS51194"/>
    </source>
</evidence>
<proteinExistence type="predicted"/>
<reference evidence="8" key="1">
    <citation type="submission" date="2012-02" db="EMBL/GenBank/DDBJ databases">
        <title>Genome sequencing of Giardia lamblia Genotypes A2 and B isolates (DH and GS) and comparative analysis with the genomes of Genotypes A1 and E (WB and Pig).</title>
        <authorList>
            <person name="Adam R."/>
            <person name="Dahlstrom E."/>
            <person name="Martens C."/>
            <person name="Bruno D."/>
            <person name="Barbian K."/>
            <person name="Porcella S.F."/>
            <person name="Nash T."/>
        </authorList>
    </citation>
    <scope>NUCLEOTIDE SEQUENCE</scope>
    <source>
        <strain evidence="8">GS</strain>
    </source>
</reference>
<dbReference type="SMART" id="SM00487">
    <property type="entry name" value="DEXDc"/>
    <property type="match status" value="1"/>
</dbReference>
<sequence>MFEVCNFSDQNSSSSFAAFLSFAFERLIFLVAVLNTLTKTSVLEIAELLGHYTKIPEQQLQSVSIALYEKLAPFSDSTEDEIQDRISKIDSSLSPEFKVLCAKIIKSSRLSRKGTFDSHSGQINYTPVTYSNHYRAISASLQEDWAIHLSIREDTLGPLSSYSSHIPLYSDPSKSLNLFPETTSITPRMIMKARKNSQSTKLPINSRAEEIIHLLQENDALIITAETGSGKSTQLPQILHSHFGPSLSMLITQPRRVSAMSLAHYVDRCISSHCHCHTAAYSVRFESTVTSSTQITYATEGVLLRMLIDAMRGDSKAVEAVRKHNIFMIDEVHEKTVNSYIILFLLCMCRGIKLIVCSATAEIEKLKQYIQSFGKSVATLCVLGKAFPVTEVYYEDLHPSTRAGLKNDSFDQQGLLDRCVSVVNHLIEKHLPSSLNTNTNIGSYLVFLPGKQEIHTAISLLERTSYNEQGDKPRPKLLLLPCYSGLPDDDIQLLFDTPPPGTIKIILATNVAETSITIPDITKVVDSGYCKQMMLDTETGYYRLVTKWISKAQAVQRKGRAGRVQEGIVYRVYTRAIYTALEAYVEPEVLRCDLSSPILALLSAGFKIEASQLLDRPPIAAIESAYRYLYSLGAISKTRSLTPIGICLSRIPEDPKLGSVLLEAASHDVLVPCAKIAAALSVLQNEYSFSSANAIGSPGSHETGFRSSEGDHLLLLKTLESYSELKEDRIIRKEWAQRHRLRERKVIEALQLADKYISLLTEMPNILELSHGRAASITANEILIPFIKSGLYKILKRNNSGPQVTYSRLSKEDNVEEILIHPSSTLKNCTHRFIFCETIISTAALYACICSPVSAKVLIALFPHMLKVDREYPRKSSFKH</sequence>
<protein>
    <submittedName>
        <fullName evidence="7">ATP-dependent HrpB-like helicase</fullName>
    </submittedName>
</protein>
<dbReference type="Pfam" id="PF00270">
    <property type="entry name" value="DEAD"/>
    <property type="match status" value="1"/>
</dbReference>
<gene>
    <name evidence="7" type="ORF">GSB_154090</name>
</gene>
<keyword evidence="1" id="KW-0547">Nucleotide-binding</keyword>
<dbReference type="SUPFAM" id="SSF52540">
    <property type="entry name" value="P-loop containing nucleoside triphosphate hydrolases"/>
    <property type="match status" value="1"/>
</dbReference>
<dbReference type="PANTHER" id="PTHR18934">
    <property type="entry name" value="ATP-DEPENDENT RNA HELICASE"/>
    <property type="match status" value="1"/>
</dbReference>
<dbReference type="InterPro" id="IPR014001">
    <property type="entry name" value="Helicase_ATP-bd"/>
</dbReference>
<dbReference type="PANTHER" id="PTHR18934:SF119">
    <property type="entry name" value="ATP-DEPENDENT RNA HELICASE A"/>
    <property type="match status" value="1"/>
</dbReference>
<dbReference type="InterPro" id="IPR011709">
    <property type="entry name" value="DEAD-box_helicase_OB_fold"/>
</dbReference>
<accession>V6TXQ0</accession>
<feature type="domain" description="Helicase C-terminal" evidence="6">
    <location>
        <begin position="422"/>
        <end position="605"/>
    </location>
</feature>
<dbReference type="Gene3D" id="1.20.120.1080">
    <property type="match status" value="1"/>
</dbReference>
<dbReference type="SMART" id="SM00847">
    <property type="entry name" value="HA2"/>
    <property type="match status" value="1"/>
</dbReference>
<dbReference type="Proteomes" id="UP000018040">
    <property type="component" value="Unassembled WGS sequence"/>
</dbReference>
<dbReference type="VEuPathDB" id="GiardiaDB:GL50803_0013200"/>
<dbReference type="EMBL" id="AHHH01000045">
    <property type="protein sequence ID" value="ESU43531.1"/>
    <property type="molecule type" value="Genomic_DNA"/>
</dbReference>
<evidence type="ECO:0000256" key="3">
    <source>
        <dbReference type="ARBA" id="ARBA00022806"/>
    </source>
</evidence>
<dbReference type="VEuPathDB" id="GiardiaDB:QR46_1581"/>
<dbReference type="Gene3D" id="3.40.50.300">
    <property type="entry name" value="P-loop containing nucleotide triphosphate hydrolases"/>
    <property type="match status" value="2"/>
</dbReference>
<dbReference type="PROSITE" id="PS51194">
    <property type="entry name" value="HELICASE_CTER"/>
    <property type="match status" value="1"/>
</dbReference>
<comment type="caution">
    <text evidence="7">The sequence shown here is derived from an EMBL/GenBank/DDBJ whole genome shotgun (WGS) entry which is preliminary data.</text>
</comment>
<dbReference type="GO" id="GO:0003723">
    <property type="term" value="F:RNA binding"/>
    <property type="evidence" value="ECO:0007669"/>
    <property type="project" value="TreeGrafter"/>
</dbReference>
<evidence type="ECO:0000256" key="2">
    <source>
        <dbReference type="ARBA" id="ARBA00022801"/>
    </source>
</evidence>
<evidence type="ECO:0000259" key="5">
    <source>
        <dbReference type="PROSITE" id="PS51192"/>
    </source>
</evidence>
<name>V6TXQ0_GIAIN</name>
<dbReference type="GO" id="GO:0004386">
    <property type="term" value="F:helicase activity"/>
    <property type="evidence" value="ECO:0007669"/>
    <property type="project" value="UniProtKB-KW"/>
</dbReference>
<feature type="domain" description="Helicase ATP-binding" evidence="5">
    <location>
        <begin position="212"/>
        <end position="379"/>
    </location>
</feature>
<dbReference type="Pfam" id="PF00271">
    <property type="entry name" value="Helicase_C"/>
    <property type="match status" value="1"/>
</dbReference>
<evidence type="ECO:0000256" key="1">
    <source>
        <dbReference type="ARBA" id="ARBA00022741"/>
    </source>
</evidence>
<dbReference type="VEuPathDB" id="GiardiaDB:DHA2_150508"/>